<dbReference type="CDD" id="cd06989">
    <property type="entry name" value="cupin_DRT102"/>
    <property type="match status" value="1"/>
</dbReference>
<evidence type="ECO:0000313" key="3">
    <source>
        <dbReference type="Proteomes" id="UP000294692"/>
    </source>
</evidence>
<feature type="chain" id="PRO_5020727703" description="Quercetin dioxygenase-like cupin family protein" evidence="1">
    <location>
        <begin position="23"/>
        <end position="147"/>
    </location>
</feature>
<protein>
    <recommendedName>
        <fullName evidence="4">Quercetin dioxygenase-like cupin family protein</fullName>
    </recommendedName>
</protein>
<name>A0A4R3VGJ4_9BURK</name>
<reference evidence="2 3" key="1">
    <citation type="submission" date="2019-03" db="EMBL/GenBank/DDBJ databases">
        <title>Genomic Encyclopedia of Type Strains, Phase IV (KMG-IV): sequencing the most valuable type-strain genomes for metagenomic binning, comparative biology and taxonomic classification.</title>
        <authorList>
            <person name="Goeker M."/>
        </authorList>
    </citation>
    <scope>NUCLEOTIDE SEQUENCE [LARGE SCALE GENOMIC DNA]</scope>
    <source>
        <strain evidence="2 3">DSM 100048</strain>
    </source>
</reference>
<gene>
    <name evidence="2" type="ORF">EV686_101316</name>
</gene>
<keyword evidence="3" id="KW-1185">Reference proteome</keyword>
<evidence type="ECO:0000256" key="1">
    <source>
        <dbReference type="SAM" id="SignalP"/>
    </source>
</evidence>
<dbReference type="AlphaFoldDB" id="A0A4R3VGJ4"/>
<dbReference type="RefSeq" id="WP_132472780.1">
    <property type="nucleotide sequence ID" value="NZ_JBHRVM010000001.1"/>
</dbReference>
<comment type="caution">
    <text evidence="2">The sequence shown here is derived from an EMBL/GenBank/DDBJ whole genome shotgun (WGS) entry which is preliminary data.</text>
</comment>
<dbReference type="EMBL" id="SMBX01000001">
    <property type="protein sequence ID" value="TCV02858.1"/>
    <property type="molecule type" value="Genomic_DNA"/>
</dbReference>
<dbReference type="OrthoDB" id="1433532at2"/>
<dbReference type="SUPFAM" id="SSF51182">
    <property type="entry name" value="RmlC-like cupins"/>
    <property type="match status" value="1"/>
</dbReference>
<dbReference type="InterPro" id="IPR011051">
    <property type="entry name" value="RmlC_Cupin_sf"/>
</dbReference>
<feature type="signal peptide" evidence="1">
    <location>
        <begin position="1"/>
        <end position="22"/>
    </location>
</feature>
<accession>A0A4R3VGJ4</accession>
<keyword evidence="1" id="KW-0732">Signal</keyword>
<dbReference type="Proteomes" id="UP000294692">
    <property type="component" value="Unassembled WGS sequence"/>
</dbReference>
<dbReference type="Gene3D" id="2.60.120.10">
    <property type="entry name" value="Jelly Rolls"/>
    <property type="match status" value="1"/>
</dbReference>
<organism evidence="2 3">
    <name type="scientific">Paracandidimonas soli</name>
    <dbReference type="NCBI Taxonomy" id="1917182"/>
    <lineage>
        <taxon>Bacteria</taxon>
        <taxon>Pseudomonadati</taxon>
        <taxon>Pseudomonadota</taxon>
        <taxon>Betaproteobacteria</taxon>
        <taxon>Burkholderiales</taxon>
        <taxon>Alcaligenaceae</taxon>
        <taxon>Paracandidimonas</taxon>
    </lineage>
</organism>
<sequence length="147" mass="15995">MKSISKLLGILGLAALVPLAQAYDSSKGDFLLQADQLQWEASAKTQRQLVHEDSAYRVKTVRLRIPPNTDLPPHGVKNGYFIATVISGTLQVGFGKTFEDGGLKTLPPGGVFSHPDSQEHYARTGAEPVVLQVTIIEGEKPEQRHAH</sequence>
<dbReference type="InterPro" id="IPR014710">
    <property type="entry name" value="RmlC-like_jellyroll"/>
</dbReference>
<evidence type="ECO:0008006" key="4">
    <source>
        <dbReference type="Google" id="ProtNLM"/>
    </source>
</evidence>
<proteinExistence type="predicted"/>
<evidence type="ECO:0000313" key="2">
    <source>
        <dbReference type="EMBL" id="TCV02858.1"/>
    </source>
</evidence>